<protein>
    <submittedName>
        <fullName evidence="2">Uncharacterized protein</fullName>
    </submittedName>
</protein>
<gene>
    <name evidence="2" type="ORF">CD32_06975</name>
</gene>
<evidence type="ECO:0000256" key="1">
    <source>
        <dbReference type="SAM" id="Phobius"/>
    </source>
</evidence>
<dbReference type="STRING" id="1220589.CD32_06975"/>
<evidence type="ECO:0000313" key="3">
    <source>
        <dbReference type="Proteomes" id="UP000030437"/>
    </source>
</evidence>
<comment type="caution">
    <text evidence="2">The sequence shown here is derived from an EMBL/GenBank/DDBJ whole genome shotgun (WGS) entry which is preliminary data.</text>
</comment>
<reference evidence="2 3" key="1">
    <citation type="submission" date="2014-02" db="EMBL/GenBank/DDBJ databases">
        <title>Draft genome sequence of Lysinibacillus odysseyi NBRC 100172.</title>
        <authorList>
            <person name="Zhang F."/>
            <person name="Wang G."/>
            <person name="Zhang L."/>
        </authorList>
    </citation>
    <scope>NUCLEOTIDE SEQUENCE [LARGE SCALE GENOMIC DNA]</scope>
    <source>
        <strain evidence="2 3">NBRC 100172</strain>
    </source>
</reference>
<keyword evidence="1" id="KW-0812">Transmembrane</keyword>
<evidence type="ECO:0000313" key="2">
    <source>
        <dbReference type="EMBL" id="KGR86135.1"/>
    </source>
</evidence>
<dbReference type="RefSeq" id="WP_036152773.1">
    <property type="nucleotide sequence ID" value="NZ_AVCX01000009.1"/>
</dbReference>
<proteinExistence type="predicted"/>
<name>A0A0A3IRP7_9BACI</name>
<organism evidence="2 3">
    <name type="scientific">Lysinibacillus odysseyi 34hs-1 = NBRC 100172</name>
    <dbReference type="NCBI Taxonomy" id="1220589"/>
    <lineage>
        <taxon>Bacteria</taxon>
        <taxon>Bacillati</taxon>
        <taxon>Bacillota</taxon>
        <taxon>Bacilli</taxon>
        <taxon>Bacillales</taxon>
        <taxon>Bacillaceae</taxon>
        <taxon>Lysinibacillus</taxon>
    </lineage>
</organism>
<keyword evidence="1" id="KW-1133">Transmembrane helix</keyword>
<dbReference type="EMBL" id="JPVP01000052">
    <property type="protein sequence ID" value="KGR86135.1"/>
    <property type="molecule type" value="Genomic_DNA"/>
</dbReference>
<keyword evidence="1" id="KW-0472">Membrane</keyword>
<dbReference type="OrthoDB" id="916275at2"/>
<keyword evidence="3" id="KW-1185">Reference proteome</keyword>
<dbReference type="AlphaFoldDB" id="A0A0A3IRP7"/>
<sequence>MKKYIIASILLLLFFSPTIYWHLKPETSIDITVIDKTVPSADYREHLGLFWVLTNYKATKPSGGNYAIEEDYFGYDPKLGEPMNSYNINRKVDLIYIADTYGVYTDDIDGNKKGTRSAKIYGGMEENEWQAILRSKGANTTLIAEYNSFAAPTAEEPRSLMEEILGVEWSGWSGRYFDDLTSKEIPAWLIASYEDQYHQKWAFTGGGLALVHYSDQVVIIGEEDIEGKVSFSWTDKGQKKFPKASSSEYPYWFDILTPKDSALVYAAYDIHLSKEGKEVLKQAGIPASFPAVIHQPENKTYYFAGDYADFTKDNLMKWERSDFFMTIFSNDSSKFFWKSYVPLMRGILDEVKSDNTK</sequence>
<dbReference type="Proteomes" id="UP000030437">
    <property type="component" value="Unassembled WGS sequence"/>
</dbReference>
<dbReference type="eggNOG" id="COG0457">
    <property type="taxonomic scope" value="Bacteria"/>
</dbReference>
<accession>A0A0A3IRP7</accession>
<feature type="transmembrane region" description="Helical" evidence="1">
    <location>
        <begin position="5"/>
        <end position="23"/>
    </location>
</feature>